<dbReference type="PANTHER" id="PTHR41913:SF1">
    <property type="entry name" value="DUF1684 DOMAIN-CONTAINING PROTEIN"/>
    <property type="match status" value="1"/>
</dbReference>
<dbReference type="PANTHER" id="PTHR41913">
    <property type="entry name" value="DUF1684 DOMAIN-CONTAINING PROTEIN"/>
    <property type="match status" value="1"/>
</dbReference>
<dbReference type="GeneID" id="26658585"/>
<organism evidence="1 2">
    <name type="scientific">Halobacterium hubeiense</name>
    <dbReference type="NCBI Taxonomy" id="1407499"/>
    <lineage>
        <taxon>Archaea</taxon>
        <taxon>Methanobacteriati</taxon>
        <taxon>Methanobacteriota</taxon>
        <taxon>Stenosarchaea group</taxon>
        <taxon>Halobacteria</taxon>
        <taxon>Halobacteriales</taxon>
        <taxon>Halobacteriaceae</taxon>
        <taxon>Halobacterium</taxon>
    </lineage>
</organism>
<dbReference type="OrthoDB" id="334216at2157"/>
<gene>
    <name evidence="1" type="ORF">HHUB_1914</name>
</gene>
<dbReference type="Gene3D" id="6.10.250.1680">
    <property type="match status" value="1"/>
</dbReference>
<accession>A0A0U5H2T8</accession>
<evidence type="ECO:0000313" key="1">
    <source>
        <dbReference type="EMBL" id="CQH53015.1"/>
    </source>
</evidence>
<sequence>MTADEPAFDEAAWRERVREHRAEKDEFFAEHPQSPIPVGDREDFDGLAYFEPDPDFRVVARFGRAQSTEQVSLETTQGPPAEYQRVGVLGFTLDGEHRTLEAYRVEGEDSLFVPFADETNGAETYHRGRYLDVDAADAEQGDDVVVDFNLAYNPFCAYADQFACALPPAENRLDAEVRAGERAYEG</sequence>
<reference evidence="2" key="1">
    <citation type="journal article" date="2016" name="Environ. Microbiol.">
        <title>The complete genome of a viable archaeum isolated from 123-million-year-old rock salt.</title>
        <authorList>
            <person name="Jaakkola S.T."/>
            <person name="Pfeiffer F."/>
            <person name="Ravantti J.J."/>
            <person name="Guo Q."/>
            <person name="Liu Y."/>
            <person name="Chen X."/>
            <person name="Ma H."/>
            <person name="Yang C."/>
            <person name="Oksanen H.M."/>
            <person name="Bamford D.H."/>
        </authorList>
    </citation>
    <scope>NUCLEOTIDE SEQUENCE</scope>
    <source>
        <strain evidence="2">JI20-1</strain>
    </source>
</reference>
<proteinExistence type="predicted"/>
<dbReference type="Pfam" id="PF07920">
    <property type="entry name" value="DUF1684"/>
    <property type="match status" value="1"/>
</dbReference>
<dbReference type="Proteomes" id="UP000066737">
    <property type="component" value="Chromosome I"/>
</dbReference>
<dbReference type="KEGG" id="hhb:Hhub_1914"/>
<dbReference type="InterPro" id="IPR012467">
    <property type="entry name" value="DUF1684"/>
</dbReference>
<protein>
    <submittedName>
        <fullName evidence="1">DUF1684 family protein</fullName>
    </submittedName>
</protein>
<name>A0A0U5H2T8_9EURY</name>
<evidence type="ECO:0000313" key="2">
    <source>
        <dbReference type="Proteomes" id="UP000066737"/>
    </source>
</evidence>
<dbReference type="RefSeq" id="WP_059056376.1">
    <property type="nucleotide sequence ID" value="NZ_CEML01000002.1"/>
</dbReference>
<keyword evidence="2" id="KW-1185">Reference proteome</keyword>
<dbReference type="EMBL" id="LN831302">
    <property type="protein sequence ID" value="CQH53015.1"/>
    <property type="molecule type" value="Genomic_DNA"/>
</dbReference>
<dbReference type="AlphaFoldDB" id="A0A0U5H2T8"/>